<dbReference type="CDD" id="cd16377">
    <property type="entry name" value="23S_rRNA_IVP_like"/>
    <property type="match status" value="1"/>
</dbReference>
<dbReference type="EMBL" id="MHUT01000011">
    <property type="protein sequence ID" value="OHA81071.1"/>
    <property type="molecule type" value="Genomic_DNA"/>
</dbReference>
<accession>A0A1G2S9X5</accession>
<dbReference type="Proteomes" id="UP000179118">
    <property type="component" value="Unassembled WGS sequence"/>
</dbReference>
<dbReference type="NCBIfam" id="TIGR02436">
    <property type="entry name" value="four helix bundle protein"/>
    <property type="match status" value="1"/>
</dbReference>
<gene>
    <name evidence="1" type="ORF">A3D51_01825</name>
</gene>
<dbReference type="SUPFAM" id="SSF158446">
    <property type="entry name" value="IVS-encoded protein-like"/>
    <property type="match status" value="1"/>
</dbReference>
<dbReference type="PANTHER" id="PTHR38471">
    <property type="entry name" value="FOUR HELIX BUNDLE PROTEIN"/>
    <property type="match status" value="1"/>
</dbReference>
<sequence length="131" mass="15024">MTKMQTQNKKFRFRQFPVYGDARIFVHNVKILTKKKFPYTEQFSLLAQISRALDSIILNIAEGSDRMTDKDFAHFLNMSHTSLNEVVACCDIALDSEYFTITEHKDCLSGAEVLANQLTAFRKSLLKSPIK</sequence>
<dbReference type="PANTHER" id="PTHR38471:SF2">
    <property type="entry name" value="FOUR HELIX BUNDLE PROTEIN"/>
    <property type="match status" value="1"/>
</dbReference>
<reference evidence="1 2" key="1">
    <citation type="journal article" date="2016" name="Nat. Commun.">
        <title>Thousands of microbial genomes shed light on interconnected biogeochemical processes in an aquifer system.</title>
        <authorList>
            <person name="Anantharaman K."/>
            <person name="Brown C.T."/>
            <person name="Hug L.A."/>
            <person name="Sharon I."/>
            <person name="Castelle C.J."/>
            <person name="Probst A.J."/>
            <person name="Thomas B.C."/>
            <person name="Singh A."/>
            <person name="Wilkins M.J."/>
            <person name="Karaoz U."/>
            <person name="Brodie E.L."/>
            <person name="Williams K.H."/>
            <person name="Hubbard S.S."/>
            <person name="Banfield J.F."/>
        </authorList>
    </citation>
    <scope>NUCLEOTIDE SEQUENCE [LARGE SCALE GENOMIC DNA]</scope>
</reference>
<evidence type="ECO:0008006" key="3">
    <source>
        <dbReference type="Google" id="ProtNLM"/>
    </source>
</evidence>
<dbReference type="AlphaFoldDB" id="A0A1G2S9X5"/>
<dbReference type="Gene3D" id="1.20.1440.60">
    <property type="entry name" value="23S rRNA-intervening sequence"/>
    <property type="match status" value="1"/>
</dbReference>
<comment type="caution">
    <text evidence="1">The sequence shown here is derived from an EMBL/GenBank/DDBJ whole genome shotgun (WGS) entry which is preliminary data.</text>
</comment>
<proteinExistence type="predicted"/>
<name>A0A1G2S9X5_9BACT</name>
<dbReference type="InterPro" id="IPR012657">
    <property type="entry name" value="23S_rRNA-intervening_sequence"/>
</dbReference>
<dbReference type="Pfam" id="PF05635">
    <property type="entry name" value="23S_rRNA_IVP"/>
    <property type="match status" value="1"/>
</dbReference>
<protein>
    <recommendedName>
        <fullName evidence="3">Four helix bundle protein</fullName>
    </recommendedName>
</protein>
<evidence type="ECO:0000313" key="2">
    <source>
        <dbReference type="Proteomes" id="UP000179118"/>
    </source>
</evidence>
<dbReference type="InterPro" id="IPR036583">
    <property type="entry name" value="23S_rRNA_IVS_sf"/>
</dbReference>
<organism evidence="1 2">
    <name type="scientific">Candidatus Yonathbacteria bacterium RIFCSPHIGHO2_02_FULL_44_14</name>
    <dbReference type="NCBI Taxonomy" id="1802724"/>
    <lineage>
        <taxon>Bacteria</taxon>
        <taxon>Candidatus Yonathiibacteriota</taxon>
    </lineage>
</organism>
<evidence type="ECO:0000313" key="1">
    <source>
        <dbReference type="EMBL" id="OHA81071.1"/>
    </source>
</evidence>